<gene>
    <name evidence="3" type="ORF">FA15DRAFT_739529</name>
</gene>
<keyword evidence="1" id="KW-0663">Pyridoxal phosphate</keyword>
<dbReference type="PANTHER" id="PTHR43092:SF2">
    <property type="entry name" value="HERCYNYLCYSTEINE SULFOXIDE LYASE"/>
    <property type="match status" value="1"/>
</dbReference>
<dbReference type="GO" id="GO:0016740">
    <property type="term" value="F:transferase activity"/>
    <property type="evidence" value="ECO:0007669"/>
    <property type="project" value="UniProtKB-KW"/>
</dbReference>
<dbReference type="Gene3D" id="3.90.1150.10">
    <property type="entry name" value="Aspartate Aminotransferase, domain 1"/>
    <property type="match status" value="1"/>
</dbReference>
<dbReference type="Pfam" id="PF00266">
    <property type="entry name" value="Aminotran_5"/>
    <property type="match status" value="1"/>
</dbReference>
<dbReference type="InterPro" id="IPR015421">
    <property type="entry name" value="PyrdxlP-dep_Trfase_major"/>
</dbReference>
<proteinExistence type="predicted"/>
<dbReference type="OrthoDB" id="5978656at2759"/>
<organism evidence="3 4">
    <name type="scientific">Coprinopsis marcescibilis</name>
    <name type="common">Agaric fungus</name>
    <name type="synonym">Psathyrella marcescibilis</name>
    <dbReference type="NCBI Taxonomy" id="230819"/>
    <lineage>
        <taxon>Eukaryota</taxon>
        <taxon>Fungi</taxon>
        <taxon>Dikarya</taxon>
        <taxon>Basidiomycota</taxon>
        <taxon>Agaricomycotina</taxon>
        <taxon>Agaricomycetes</taxon>
        <taxon>Agaricomycetidae</taxon>
        <taxon>Agaricales</taxon>
        <taxon>Agaricineae</taxon>
        <taxon>Psathyrellaceae</taxon>
        <taxon>Coprinopsis</taxon>
    </lineage>
</organism>
<evidence type="ECO:0000256" key="1">
    <source>
        <dbReference type="ARBA" id="ARBA00022898"/>
    </source>
</evidence>
<evidence type="ECO:0000259" key="2">
    <source>
        <dbReference type="Pfam" id="PF00266"/>
    </source>
</evidence>
<dbReference type="Gene3D" id="3.40.640.10">
    <property type="entry name" value="Type I PLP-dependent aspartate aminotransferase-like (Major domain)"/>
    <property type="match status" value="1"/>
</dbReference>
<dbReference type="EMBL" id="ML210634">
    <property type="protein sequence ID" value="TFK16814.1"/>
    <property type="molecule type" value="Genomic_DNA"/>
</dbReference>
<dbReference type="InterPro" id="IPR000192">
    <property type="entry name" value="Aminotrans_V_dom"/>
</dbReference>
<dbReference type="STRING" id="230819.A0A5C3KAC4"/>
<keyword evidence="4" id="KW-1185">Reference proteome</keyword>
<dbReference type="InterPro" id="IPR015424">
    <property type="entry name" value="PyrdxlP-dep_Trfase"/>
</dbReference>
<feature type="domain" description="Aminotransferase class V" evidence="2">
    <location>
        <begin position="49"/>
        <end position="356"/>
    </location>
</feature>
<evidence type="ECO:0000313" key="4">
    <source>
        <dbReference type="Proteomes" id="UP000307440"/>
    </source>
</evidence>
<dbReference type="AlphaFoldDB" id="A0A5C3KAC4"/>
<keyword evidence="3" id="KW-0808">Transferase</keyword>
<dbReference type="PANTHER" id="PTHR43092">
    <property type="entry name" value="L-CYSTEINE DESULFHYDRASE"/>
    <property type="match status" value="1"/>
</dbReference>
<accession>A0A5C3KAC4</accession>
<name>A0A5C3KAC4_COPMA</name>
<evidence type="ECO:0000313" key="3">
    <source>
        <dbReference type="EMBL" id="TFK16814.1"/>
    </source>
</evidence>
<reference evidence="3 4" key="1">
    <citation type="journal article" date="2019" name="Nat. Ecol. Evol.">
        <title>Megaphylogeny resolves global patterns of mushroom evolution.</title>
        <authorList>
            <person name="Varga T."/>
            <person name="Krizsan K."/>
            <person name="Foldi C."/>
            <person name="Dima B."/>
            <person name="Sanchez-Garcia M."/>
            <person name="Sanchez-Ramirez S."/>
            <person name="Szollosi G.J."/>
            <person name="Szarkandi J.G."/>
            <person name="Papp V."/>
            <person name="Albert L."/>
            <person name="Andreopoulos W."/>
            <person name="Angelini C."/>
            <person name="Antonin V."/>
            <person name="Barry K.W."/>
            <person name="Bougher N.L."/>
            <person name="Buchanan P."/>
            <person name="Buyck B."/>
            <person name="Bense V."/>
            <person name="Catcheside P."/>
            <person name="Chovatia M."/>
            <person name="Cooper J."/>
            <person name="Damon W."/>
            <person name="Desjardin D."/>
            <person name="Finy P."/>
            <person name="Geml J."/>
            <person name="Haridas S."/>
            <person name="Hughes K."/>
            <person name="Justo A."/>
            <person name="Karasinski D."/>
            <person name="Kautmanova I."/>
            <person name="Kiss B."/>
            <person name="Kocsube S."/>
            <person name="Kotiranta H."/>
            <person name="LaButti K.M."/>
            <person name="Lechner B.E."/>
            <person name="Liimatainen K."/>
            <person name="Lipzen A."/>
            <person name="Lukacs Z."/>
            <person name="Mihaltcheva S."/>
            <person name="Morgado L.N."/>
            <person name="Niskanen T."/>
            <person name="Noordeloos M.E."/>
            <person name="Ohm R.A."/>
            <person name="Ortiz-Santana B."/>
            <person name="Ovrebo C."/>
            <person name="Racz N."/>
            <person name="Riley R."/>
            <person name="Savchenko A."/>
            <person name="Shiryaev A."/>
            <person name="Soop K."/>
            <person name="Spirin V."/>
            <person name="Szebenyi C."/>
            <person name="Tomsovsky M."/>
            <person name="Tulloss R.E."/>
            <person name="Uehling J."/>
            <person name="Grigoriev I.V."/>
            <person name="Vagvolgyi C."/>
            <person name="Papp T."/>
            <person name="Martin F.M."/>
            <person name="Miettinen O."/>
            <person name="Hibbett D.S."/>
            <person name="Nagy L.G."/>
        </authorList>
    </citation>
    <scope>NUCLEOTIDE SEQUENCE [LARGE SCALE GENOMIC DNA]</scope>
    <source>
        <strain evidence="3 4">CBS 121175</strain>
    </source>
</reference>
<sequence length="443" mass="50096">MTLTSAEYKELYAKEAPPPFGKELKKYFGLDPEYANLNHGSYGTPPTPVSQAAYELSQEIERNPDKFHRITYMPKLIESRAQLAKLIGAHTDECVLVNNATTGVYTVLRNIDWEEGDVLFALSTTYAAVAKQVKYLADIKPHPKISAMPLVFPTTHEKILEDFRACLRAADVQVSPNNKRVVIIDSIISNPGILLPWKEMVKISREEGVYSIVDAAHSIGQEVDIDLEAAKPDFWVSNCHKWLFSRRSCAVLYIPFRNQHLIKTSIPTSEYYKPLAERDGDPNILAQFEWNGTIDFTAYLTIPDALAFRQWLGGEHKINAYCHSLALQGGKYLAELWGTELMDPEGTQTLNMVNVRLPLPSPSTFTYPPTVVKYVHTQLLVVHKVYSAWFLHNGELWTRCSAQVFNDISDFERVGKVWLDIAKDITQKFGEQANDKDVNQLAS</sequence>
<dbReference type="SUPFAM" id="SSF53383">
    <property type="entry name" value="PLP-dependent transferases"/>
    <property type="match status" value="1"/>
</dbReference>
<dbReference type="Proteomes" id="UP000307440">
    <property type="component" value="Unassembled WGS sequence"/>
</dbReference>
<dbReference type="InterPro" id="IPR015422">
    <property type="entry name" value="PyrdxlP-dep_Trfase_small"/>
</dbReference>
<protein>
    <submittedName>
        <fullName evidence="3">PLP-dependent transferase</fullName>
    </submittedName>
</protein>